<name>A0A8H5JR50_9HYPO</name>
<dbReference type="Proteomes" id="UP000574317">
    <property type="component" value="Unassembled WGS sequence"/>
</dbReference>
<evidence type="ECO:0000256" key="2">
    <source>
        <dbReference type="ARBA" id="ARBA00022833"/>
    </source>
</evidence>
<evidence type="ECO:0000256" key="5">
    <source>
        <dbReference type="ARBA" id="ARBA00023163"/>
    </source>
</evidence>
<evidence type="ECO:0000256" key="6">
    <source>
        <dbReference type="ARBA" id="ARBA00023242"/>
    </source>
</evidence>
<dbReference type="InterPro" id="IPR052360">
    <property type="entry name" value="Transcr_Regulatory_Proteins"/>
</dbReference>
<evidence type="ECO:0000313" key="9">
    <source>
        <dbReference type="Proteomes" id="UP000574317"/>
    </source>
</evidence>
<keyword evidence="7" id="KW-0175">Coiled coil</keyword>
<comment type="caution">
    <text evidence="8">The sequence shown here is derived from an EMBL/GenBank/DDBJ whole genome shotgun (WGS) entry which is preliminary data.</text>
</comment>
<gene>
    <name evidence="8" type="ORF">FNAPI_4343</name>
</gene>
<dbReference type="EMBL" id="JAAOAO010000159">
    <property type="protein sequence ID" value="KAF5560175.1"/>
    <property type="molecule type" value="Genomic_DNA"/>
</dbReference>
<evidence type="ECO:0000256" key="1">
    <source>
        <dbReference type="ARBA" id="ARBA00022723"/>
    </source>
</evidence>
<dbReference type="GO" id="GO:0046872">
    <property type="term" value="F:metal ion binding"/>
    <property type="evidence" value="ECO:0007669"/>
    <property type="project" value="UniProtKB-KW"/>
</dbReference>
<accession>A0A8H5JR50</accession>
<keyword evidence="5" id="KW-0804">Transcription</keyword>
<evidence type="ECO:0000256" key="4">
    <source>
        <dbReference type="ARBA" id="ARBA00023125"/>
    </source>
</evidence>
<proteinExistence type="predicted"/>
<evidence type="ECO:0000313" key="8">
    <source>
        <dbReference type="EMBL" id="KAF5560175.1"/>
    </source>
</evidence>
<keyword evidence="3" id="KW-0805">Transcription regulation</keyword>
<dbReference type="AlphaFoldDB" id="A0A8H5JR50"/>
<keyword evidence="4" id="KW-0238">DNA-binding</keyword>
<dbReference type="PANTHER" id="PTHR36206:SF16">
    <property type="entry name" value="TRANSCRIPTION FACTOR DOMAIN-CONTAINING PROTEIN-RELATED"/>
    <property type="match status" value="1"/>
</dbReference>
<reference evidence="8 9" key="1">
    <citation type="submission" date="2020-05" db="EMBL/GenBank/DDBJ databases">
        <title>Identification and distribution of gene clusters putatively required for synthesis of sphingolipid metabolism inhibitors in phylogenetically diverse species of the filamentous fungus Fusarium.</title>
        <authorList>
            <person name="Kim H.-S."/>
            <person name="Busman M."/>
            <person name="Brown D.W."/>
            <person name="Divon H."/>
            <person name="Uhlig S."/>
            <person name="Proctor R.H."/>
        </authorList>
    </citation>
    <scope>NUCLEOTIDE SEQUENCE [LARGE SCALE GENOMIC DNA]</scope>
    <source>
        <strain evidence="8 9">NRRL 25196</strain>
    </source>
</reference>
<keyword evidence="9" id="KW-1185">Reference proteome</keyword>
<dbReference type="GO" id="GO:0003677">
    <property type="term" value="F:DNA binding"/>
    <property type="evidence" value="ECO:0007669"/>
    <property type="project" value="UniProtKB-KW"/>
</dbReference>
<keyword evidence="1" id="KW-0479">Metal-binding</keyword>
<keyword evidence="6" id="KW-0539">Nucleus</keyword>
<keyword evidence="2" id="KW-0862">Zinc</keyword>
<organism evidence="8 9">
    <name type="scientific">Fusarium napiforme</name>
    <dbReference type="NCBI Taxonomy" id="42672"/>
    <lineage>
        <taxon>Eukaryota</taxon>
        <taxon>Fungi</taxon>
        <taxon>Dikarya</taxon>
        <taxon>Ascomycota</taxon>
        <taxon>Pezizomycotina</taxon>
        <taxon>Sordariomycetes</taxon>
        <taxon>Hypocreomycetidae</taxon>
        <taxon>Hypocreales</taxon>
        <taxon>Nectriaceae</taxon>
        <taxon>Fusarium</taxon>
        <taxon>Fusarium fujikuroi species complex</taxon>
    </lineage>
</organism>
<sequence length="401" mass="45216">MLSPAGMPEKENYTLQYYNAAIFQLQQHLASGNKNSIRIVAISCLIFVCLEFMRGNIETGVIHLQNGLNLLPLLQPQSRENGTLVLKAHNESLEDGVTEAFLRLFVCSAQFHRFSRNISIVTQDYALGDQSRSFPTIAVARQHLDELFNRIHRLEADARQLQALSCPVTTAMLQKQQRIQTDLDCWLSLFNNSFAGIANRDLEESLPLTLLRIHHTMAYIMAGTSLAPRNELAYDQFKSSFDSIISLSDRILEAAASIMAADIIHGVCTEQFSFSADMGIILPLYYTILKCRCPIARRRALKLLLPVSHQEGIWNGPLSAAIARRVIQIEEDGYYRCYPIEDLALQKSVITPIPILLESHRISDVFIEPLESSTGGIIWSYQRTQENGQLSVWEESVKAFK</sequence>
<evidence type="ECO:0000256" key="3">
    <source>
        <dbReference type="ARBA" id="ARBA00023015"/>
    </source>
</evidence>
<evidence type="ECO:0000256" key="7">
    <source>
        <dbReference type="SAM" id="Coils"/>
    </source>
</evidence>
<feature type="coiled-coil region" evidence="7">
    <location>
        <begin position="137"/>
        <end position="164"/>
    </location>
</feature>
<protein>
    <submittedName>
        <fullName evidence="8">Transcriptional regulatory moc3</fullName>
    </submittedName>
</protein>
<dbReference type="PANTHER" id="PTHR36206">
    <property type="entry name" value="ASPERCRYPTIN BIOSYNTHESIS CLUSTER-SPECIFIC TRANSCRIPTION REGULATOR ATNN-RELATED"/>
    <property type="match status" value="1"/>
</dbReference>